<dbReference type="KEGG" id="sphi:TS85_11550"/>
<evidence type="ECO:0000313" key="2">
    <source>
        <dbReference type="EMBL" id="AJP72287.1"/>
    </source>
</evidence>
<dbReference type="Proteomes" id="UP000032300">
    <property type="component" value="Chromosome"/>
</dbReference>
<keyword evidence="3" id="KW-1185">Reference proteome</keyword>
<reference evidence="2 3" key="2">
    <citation type="submission" date="2015-02" db="EMBL/GenBank/DDBJ databases">
        <title>The complete genome of Sphingomonas hengshuiensis sp. WHSC-8 isolated from soil of Hengshui Lake.</title>
        <authorList>
            <person name="Wei S."/>
            <person name="Guo J."/>
            <person name="Su C."/>
            <person name="Wu R."/>
            <person name="Zhang Z."/>
            <person name="Liang K."/>
            <person name="Li H."/>
            <person name="Wang T."/>
            <person name="Liu H."/>
            <person name="Zhang C."/>
            <person name="Li Z."/>
            <person name="Wang Q."/>
            <person name="Meng J."/>
        </authorList>
    </citation>
    <scope>NUCLEOTIDE SEQUENCE [LARGE SCALE GENOMIC DNA]</scope>
    <source>
        <strain evidence="2 3">WHSC-8</strain>
    </source>
</reference>
<keyword evidence="1" id="KW-0812">Transmembrane</keyword>
<dbReference type="AlphaFoldDB" id="A0A7U4J8M3"/>
<gene>
    <name evidence="2" type="ORF">TS85_11550</name>
</gene>
<organism evidence="2 3">
    <name type="scientific">Sphingomonas hengshuiensis</name>
    <dbReference type="NCBI Taxonomy" id="1609977"/>
    <lineage>
        <taxon>Bacteria</taxon>
        <taxon>Pseudomonadati</taxon>
        <taxon>Pseudomonadota</taxon>
        <taxon>Alphaproteobacteria</taxon>
        <taxon>Sphingomonadales</taxon>
        <taxon>Sphingomonadaceae</taxon>
        <taxon>Sphingomonas</taxon>
    </lineage>
</organism>
<name>A0A7U4J8M3_9SPHN</name>
<keyword evidence="1" id="KW-0472">Membrane</keyword>
<dbReference type="EMBL" id="CP010836">
    <property type="protein sequence ID" value="AJP72287.1"/>
    <property type="molecule type" value="Genomic_DNA"/>
</dbReference>
<evidence type="ECO:0000256" key="1">
    <source>
        <dbReference type="SAM" id="Phobius"/>
    </source>
</evidence>
<reference evidence="2 3" key="1">
    <citation type="journal article" date="2015" name="Int. J. Syst. Evol. Microbiol.">
        <title>Sphingomonas hengshuiensis sp. nov., isolated from lake wetland.</title>
        <authorList>
            <person name="Wei S."/>
            <person name="Wang T."/>
            <person name="Liu H."/>
            <person name="Zhang C."/>
            <person name="Guo J."/>
            <person name="Wang Q."/>
            <person name="Liang K."/>
            <person name="Zhang Z."/>
        </authorList>
    </citation>
    <scope>NUCLEOTIDE SEQUENCE [LARGE SCALE GENOMIC DNA]</scope>
    <source>
        <strain evidence="2 3">WHSC-8</strain>
    </source>
</reference>
<evidence type="ECO:0000313" key="3">
    <source>
        <dbReference type="Proteomes" id="UP000032300"/>
    </source>
</evidence>
<dbReference type="RefSeq" id="WP_044332279.1">
    <property type="nucleotide sequence ID" value="NZ_CP010836.1"/>
</dbReference>
<sequence>MSLHSPSPHGPGALPQGKTRALAAFLALPAARRDEPLTRNQRFCRVHIAGDRNPPFATDPAPTGLRAFAIGLVTGGVVTAVMTVIMAAQP</sequence>
<keyword evidence="1" id="KW-1133">Transmembrane helix</keyword>
<proteinExistence type="predicted"/>
<accession>A0A7U4J8M3</accession>
<protein>
    <submittedName>
        <fullName evidence="2">Uncharacterized protein</fullName>
    </submittedName>
</protein>
<feature type="transmembrane region" description="Helical" evidence="1">
    <location>
        <begin position="67"/>
        <end position="88"/>
    </location>
</feature>